<accession>A0AAD2CZG9</accession>
<gene>
    <name evidence="2" type="ORF">ECRASSUSDP1_LOCUS16440</name>
</gene>
<proteinExistence type="predicted"/>
<sequence>MDCHKLHCNNSKVVPEYLVEKGAHSPDEKLSDRYVINKSRFIRNKTEAEIHFLEDQFTQDPSWSRKTVQFCKDHLDLGTTQIYKWGFDKKKLLKKYSRTVSRLSNNAKPGDKEYFKAFFSYLKLLNQKKSKKFRQQKKIQESSKTEDRSEPMRISQPKSDTKVIGLEKPIDYNTEVGEILKLVAHQEDIGINRSSDLKDNFSRSLDQKSAKQDSSSSDNHSSWLDELWREEFNANTYISNSSDFITVTSPFENDQVRYSFEQGFKISEGMTQNLRNIKDPYLCNFFTQGNL</sequence>
<name>A0AAD2CZG9_EUPCR</name>
<comment type="caution">
    <text evidence="2">The sequence shown here is derived from an EMBL/GenBank/DDBJ whole genome shotgun (WGS) entry which is preliminary data.</text>
</comment>
<keyword evidence="3" id="KW-1185">Reference proteome</keyword>
<dbReference type="Proteomes" id="UP001295684">
    <property type="component" value="Unassembled WGS sequence"/>
</dbReference>
<feature type="region of interest" description="Disordered" evidence="1">
    <location>
        <begin position="132"/>
        <end position="160"/>
    </location>
</feature>
<feature type="compositionally biased region" description="Basic and acidic residues" evidence="1">
    <location>
        <begin position="138"/>
        <end position="151"/>
    </location>
</feature>
<evidence type="ECO:0000313" key="2">
    <source>
        <dbReference type="EMBL" id="CAI2375080.1"/>
    </source>
</evidence>
<evidence type="ECO:0000313" key="3">
    <source>
        <dbReference type="Proteomes" id="UP001295684"/>
    </source>
</evidence>
<organism evidence="2 3">
    <name type="scientific">Euplotes crassus</name>
    <dbReference type="NCBI Taxonomy" id="5936"/>
    <lineage>
        <taxon>Eukaryota</taxon>
        <taxon>Sar</taxon>
        <taxon>Alveolata</taxon>
        <taxon>Ciliophora</taxon>
        <taxon>Intramacronucleata</taxon>
        <taxon>Spirotrichea</taxon>
        <taxon>Hypotrichia</taxon>
        <taxon>Euplotida</taxon>
        <taxon>Euplotidae</taxon>
        <taxon>Moneuplotes</taxon>
    </lineage>
</organism>
<evidence type="ECO:0000256" key="1">
    <source>
        <dbReference type="SAM" id="MobiDB-lite"/>
    </source>
</evidence>
<protein>
    <submittedName>
        <fullName evidence="2">Uncharacterized protein</fullName>
    </submittedName>
</protein>
<dbReference type="AlphaFoldDB" id="A0AAD2CZG9"/>
<dbReference type="EMBL" id="CAMPGE010016528">
    <property type="protein sequence ID" value="CAI2375080.1"/>
    <property type="molecule type" value="Genomic_DNA"/>
</dbReference>
<reference evidence="2" key="1">
    <citation type="submission" date="2023-07" db="EMBL/GenBank/DDBJ databases">
        <authorList>
            <consortium name="AG Swart"/>
            <person name="Singh M."/>
            <person name="Singh A."/>
            <person name="Seah K."/>
            <person name="Emmerich C."/>
        </authorList>
    </citation>
    <scope>NUCLEOTIDE SEQUENCE</scope>
    <source>
        <strain evidence="2">DP1</strain>
    </source>
</reference>